<accession>A0A1Y2HGT5</accession>
<reference evidence="1 2" key="1">
    <citation type="submission" date="2016-07" db="EMBL/GenBank/DDBJ databases">
        <title>Pervasive Adenine N6-methylation of Active Genes in Fungi.</title>
        <authorList>
            <consortium name="DOE Joint Genome Institute"/>
            <person name="Mondo S.J."/>
            <person name="Dannebaum R.O."/>
            <person name="Kuo R.C."/>
            <person name="Labutti K."/>
            <person name="Haridas S."/>
            <person name="Kuo A."/>
            <person name="Salamov A."/>
            <person name="Ahrendt S.R."/>
            <person name="Lipzen A."/>
            <person name="Sullivan W."/>
            <person name="Andreopoulos W.B."/>
            <person name="Clum A."/>
            <person name="Lindquist E."/>
            <person name="Daum C."/>
            <person name="Ramamoorthy G.K."/>
            <person name="Gryganskyi A."/>
            <person name="Culley D."/>
            <person name="Magnuson J.K."/>
            <person name="James T.Y."/>
            <person name="O'Malley M.A."/>
            <person name="Stajich J.E."/>
            <person name="Spatafora J.W."/>
            <person name="Visel A."/>
            <person name="Grigoriev I.V."/>
        </authorList>
    </citation>
    <scope>NUCLEOTIDE SEQUENCE [LARGE SCALE GENOMIC DNA]</scope>
    <source>
        <strain evidence="1 2">PL171</strain>
    </source>
</reference>
<evidence type="ECO:0000313" key="2">
    <source>
        <dbReference type="Proteomes" id="UP000193411"/>
    </source>
</evidence>
<protein>
    <submittedName>
        <fullName evidence="1">Uncharacterized protein</fullName>
    </submittedName>
</protein>
<organism evidence="1 2">
    <name type="scientific">Catenaria anguillulae PL171</name>
    <dbReference type="NCBI Taxonomy" id="765915"/>
    <lineage>
        <taxon>Eukaryota</taxon>
        <taxon>Fungi</taxon>
        <taxon>Fungi incertae sedis</taxon>
        <taxon>Blastocladiomycota</taxon>
        <taxon>Blastocladiomycetes</taxon>
        <taxon>Blastocladiales</taxon>
        <taxon>Catenariaceae</taxon>
        <taxon>Catenaria</taxon>
    </lineage>
</organism>
<comment type="caution">
    <text evidence="1">The sequence shown here is derived from an EMBL/GenBank/DDBJ whole genome shotgun (WGS) entry which is preliminary data.</text>
</comment>
<sequence length="64" mass="6798">MRLPAFPLSAPSACLVGSICPWAGSHPTSSIAAQYPPSPGPGCRSRNWTRCGIFLVCLARLSWP</sequence>
<evidence type="ECO:0000313" key="1">
    <source>
        <dbReference type="EMBL" id="ORZ33214.1"/>
    </source>
</evidence>
<gene>
    <name evidence="1" type="ORF">BCR44DRAFT_1438544</name>
</gene>
<keyword evidence="2" id="KW-1185">Reference proteome</keyword>
<proteinExistence type="predicted"/>
<dbReference type="Proteomes" id="UP000193411">
    <property type="component" value="Unassembled WGS sequence"/>
</dbReference>
<dbReference type="EMBL" id="MCFL01000037">
    <property type="protein sequence ID" value="ORZ33214.1"/>
    <property type="molecule type" value="Genomic_DNA"/>
</dbReference>
<dbReference type="AlphaFoldDB" id="A0A1Y2HGT5"/>
<name>A0A1Y2HGT5_9FUNG</name>